<dbReference type="InterPro" id="IPR052346">
    <property type="entry name" value="O-mannosyl-transferase_TMTC"/>
</dbReference>
<dbReference type="GO" id="GO:0030968">
    <property type="term" value="P:endoplasmic reticulum unfolded protein response"/>
    <property type="evidence" value="ECO:0007669"/>
    <property type="project" value="TreeGrafter"/>
</dbReference>
<reference evidence="7" key="2">
    <citation type="submission" date="2021-11" db="EMBL/GenBank/DDBJ databases">
        <authorList>
            <consortium name="Genoscope - CEA"/>
            <person name="William W."/>
        </authorList>
    </citation>
    <scope>NUCLEOTIDE SEQUENCE</scope>
</reference>
<keyword evidence="1" id="KW-0677">Repeat</keyword>
<gene>
    <name evidence="6" type="ORF">PCAL00307_LOCUS21966</name>
    <name evidence="7" type="ORF">PECAL_5P14860</name>
</gene>
<dbReference type="GO" id="GO:0035269">
    <property type="term" value="P:protein O-linked glycosylation via mannose"/>
    <property type="evidence" value="ECO:0007669"/>
    <property type="project" value="TreeGrafter"/>
</dbReference>
<feature type="region of interest" description="Disordered" evidence="4">
    <location>
        <begin position="381"/>
        <end position="407"/>
    </location>
</feature>
<proteinExistence type="predicted"/>
<organism evidence="6">
    <name type="scientific">Pelagomonas calceolata</name>
    <dbReference type="NCBI Taxonomy" id="35677"/>
    <lineage>
        <taxon>Eukaryota</taxon>
        <taxon>Sar</taxon>
        <taxon>Stramenopiles</taxon>
        <taxon>Ochrophyta</taxon>
        <taxon>Pelagophyceae</taxon>
        <taxon>Pelagomonadales</taxon>
        <taxon>Pelagomonadaceae</taxon>
        <taxon>Pelagomonas</taxon>
    </lineage>
</organism>
<keyword evidence="5" id="KW-1133">Transmembrane helix</keyword>
<dbReference type="InterPro" id="IPR019734">
    <property type="entry name" value="TPR_rpt"/>
</dbReference>
<feature type="repeat" description="TPR" evidence="3">
    <location>
        <begin position="569"/>
        <end position="602"/>
    </location>
</feature>
<feature type="compositionally biased region" description="Pro residues" evidence="4">
    <location>
        <begin position="662"/>
        <end position="672"/>
    </location>
</feature>
<evidence type="ECO:0000256" key="5">
    <source>
        <dbReference type="SAM" id="Phobius"/>
    </source>
</evidence>
<dbReference type="Proteomes" id="UP000789595">
    <property type="component" value="Unassembled WGS sequence"/>
</dbReference>
<evidence type="ECO:0000256" key="1">
    <source>
        <dbReference type="ARBA" id="ARBA00022737"/>
    </source>
</evidence>
<feature type="transmembrane region" description="Helical" evidence="5">
    <location>
        <begin position="298"/>
        <end position="314"/>
    </location>
</feature>
<evidence type="ECO:0000256" key="3">
    <source>
        <dbReference type="PROSITE-ProRule" id="PRU00339"/>
    </source>
</evidence>
<feature type="region of interest" description="Disordered" evidence="4">
    <location>
        <begin position="1"/>
        <end position="20"/>
    </location>
</feature>
<reference evidence="6" key="1">
    <citation type="submission" date="2021-01" db="EMBL/GenBank/DDBJ databases">
        <authorList>
            <person name="Corre E."/>
            <person name="Pelletier E."/>
            <person name="Niang G."/>
            <person name="Scheremetjew M."/>
            <person name="Finn R."/>
            <person name="Kale V."/>
            <person name="Holt S."/>
            <person name="Cochrane G."/>
            <person name="Meng A."/>
            <person name="Brown T."/>
            <person name="Cohen L."/>
        </authorList>
    </citation>
    <scope>NUCLEOTIDE SEQUENCE</scope>
    <source>
        <strain evidence="6">CCMP1756</strain>
    </source>
</reference>
<evidence type="ECO:0000313" key="7">
    <source>
        <dbReference type="EMBL" id="CAH0376891.1"/>
    </source>
</evidence>
<feature type="transmembrane region" description="Helical" evidence="5">
    <location>
        <begin position="351"/>
        <end position="369"/>
    </location>
</feature>
<accession>A0A7S4EDW6</accession>
<evidence type="ECO:0000313" key="8">
    <source>
        <dbReference type="Proteomes" id="UP000789595"/>
    </source>
</evidence>
<name>A0A7S4EDW6_9STRA</name>
<feature type="repeat" description="TPR" evidence="3">
    <location>
        <begin position="603"/>
        <end position="636"/>
    </location>
</feature>
<feature type="transmembrane region" description="Helical" evidence="5">
    <location>
        <begin position="326"/>
        <end position="345"/>
    </location>
</feature>
<evidence type="ECO:0000256" key="2">
    <source>
        <dbReference type="ARBA" id="ARBA00022803"/>
    </source>
</evidence>
<evidence type="ECO:0000313" key="6">
    <source>
        <dbReference type="EMBL" id="CAE0706515.1"/>
    </source>
</evidence>
<evidence type="ECO:0000256" key="4">
    <source>
        <dbReference type="SAM" id="MobiDB-lite"/>
    </source>
</evidence>
<dbReference type="AlphaFoldDB" id="A0A7S4EDW6"/>
<dbReference type="GO" id="GO:0000030">
    <property type="term" value="F:mannosyltransferase activity"/>
    <property type="evidence" value="ECO:0007669"/>
    <property type="project" value="TreeGrafter"/>
</dbReference>
<dbReference type="GO" id="GO:0005783">
    <property type="term" value="C:endoplasmic reticulum"/>
    <property type="evidence" value="ECO:0007669"/>
    <property type="project" value="TreeGrafter"/>
</dbReference>
<keyword evidence="5" id="KW-0812">Transmembrane</keyword>
<dbReference type="SMART" id="SM00028">
    <property type="entry name" value="TPR"/>
    <property type="match status" value="2"/>
</dbReference>
<dbReference type="OrthoDB" id="10006023at2759"/>
<dbReference type="PANTHER" id="PTHR44227:SF3">
    <property type="entry name" value="PROTEIN O-MANNOSYL-TRANSFERASE TMTC4"/>
    <property type="match status" value="1"/>
</dbReference>
<dbReference type="Gene3D" id="1.25.40.10">
    <property type="entry name" value="Tetratricopeptide repeat domain"/>
    <property type="match status" value="1"/>
</dbReference>
<dbReference type="PANTHER" id="PTHR44227">
    <property type="match status" value="1"/>
</dbReference>
<dbReference type="EMBL" id="CAKKNE010000005">
    <property type="protein sequence ID" value="CAH0376891.1"/>
    <property type="molecule type" value="Genomic_DNA"/>
</dbReference>
<dbReference type="InterPro" id="IPR011990">
    <property type="entry name" value="TPR-like_helical_dom_sf"/>
</dbReference>
<dbReference type="PROSITE" id="PS50005">
    <property type="entry name" value="TPR"/>
    <property type="match status" value="2"/>
</dbReference>
<dbReference type="SUPFAM" id="SSF48452">
    <property type="entry name" value="TPR-like"/>
    <property type="match status" value="1"/>
</dbReference>
<keyword evidence="8" id="KW-1185">Reference proteome</keyword>
<sequence>MRTPPKNGRAPASTPKPQSKKKLLEGLDQATLCRAAAVSLALVAHLPSLLDGDLRDVLDPDYDSEESLIEALRTCAFGVDGGGCRRPASCVLSLLLKGSSTITKRLINVLLHGRVAWRAFDVALAITQDHAASLAGVGLTICAHPLHAEAVSWTGARSLLLATVFVLEAVKRHIDGDSVGGALFTLVACAAHAAAAASPFLMMAIHSNDLAPSMLAACLGAWLFLGIDGSRVYDAQARAPLPVSLPPREWYASVRDGLASLAWYASSFVIPPENPIALRPALFDRAQLAHPSLALERTVYALAFSCLVTLFVLLRKHHTIKIALRFMMAFSLSIAVCSTACASSVVSDRVAYLPSIVAACLLSIGVAFCRGRGPAIAPHQELDEDYSSSSSDDHATPSKKRKNGIHQKPSGLAKLAGDCCVALSVCCAGLQALRNHVRAQPYSNELALLRAATRSSPDDAVSWAQLGDALRTAPTDEPWFRETDATKAYEAAVDAGLEPEPCGLLALRPRPVPSSIAGCYEQRADVFGRGSHDGVLQLFEAAKWHTRGGDFKKATRNLLRVKKALPRDPELWVQFGLARRGAGKLAPAVEAYERAVELDPACVEAYQNWGNLELGRENRPRALELFRRELELDPSHRSRFENYASDPDIQALLKGEPFTERPVPPPVQPPADPPEEVWGES</sequence>
<feature type="region of interest" description="Disordered" evidence="4">
    <location>
        <begin position="652"/>
        <end position="681"/>
    </location>
</feature>
<feature type="transmembrane region" description="Helical" evidence="5">
    <location>
        <begin position="182"/>
        <end position="205"/>
    </location>
</feature>
<keyword evidence="2 3" id="KW-0802">TPR repeat</keyword>
<keyword evidence="5" id="KW-0472">Membrane</keyword>
<dbReference type="EMBL" id="HBIW01025488">
    <property type="protein sequence ID" value="CAE0706515.1"/>
    <property type="molecule type" value="Transcribed_RNA"/>
</dbReference>
<protein>
    <submittedName>
        <fullName evidence="6">Uncharacterized protein</fullName>
    </submittedName>
</protein>